<gene>
    <name evidence="2" type="ORF">BDV23DRAFT_153084</name>
</gene>
<dbReference type="AlphaFoldDB" id="A0A5N7CBC0"/>
<name>A0A5N7CBC0_PETAA</name>
<feature type="chain" id="PRO_5024962830" evidence="1">
    <location>
        <begin position="21"/>
        <end position="148"/>
    </location>
</feature>
<feature type="signal peptide" evidence="1">
    <location>
        <begin position="1"/>
        <end position="20"/>
    </location>
</feature>
<dbReference type="EMBL" id="ML735245">
    <property type="protein sequence ID" value="KAE8391425.1"/>
    <property type="molecule type" value="Genomic_DNA"/>
</dbReference>
<proteinExistence type="predicted"/>
<evidence type="ECO:0000256" key="1">
    <source>
        <dbReference type="SAM" id="SignalP"/>
    </source>
</evidence>
<evidence type="ECO:0000313" key="2">
    <source>
        <dbReference type="EMBL" id="KAE8391425.1"/>
    </source>
</evidence>
<reference evidence="2" key="1">
    <citation type="submission" date="2019-04" db="EMBL/GenBank/DDBJ databases">
        <title>Friends and foes A comparative genomics studyof 23 Aspergillus species from section Flavi.</title>
        <authorList>
            <consortium name="DOE Joint Genome Institute"/>
            <person name="Kjaerbolling I."/>
            <person name="Vesth T."/>
            <person name="Frisvad J.C."/>
            <person name="Nybo J.L."/>
            <person name="Theobald S."/>
            <person name="Kildgaard S."/>
            <person name="Isbrandt T."/>
            <person name="Kuo A."/>
            <person name="Sato A."/>
            <person name="Lyhne E.K."/>
            <person name="Kogle M.E."/>
            <person name="Wiebenga A."/>
            <person name="Kun R.S."/>
            <person name="Lubbers R.J."/>
            <person name="Makela M.R."/>
            <person name="Barry K."/>
            <person name="Chovatia M."/>
            <person name="Clum A."/>
            <person name="Daum C."/>
            <person name="Haridas S."/>
            <person name="He G."/>
            <person name="LaButti K."/>
            <person name="Lipzen A."/>
            <person name="Mondo S."/>
            <person name="Riley R."/>
            <person name="Salamov A."/>
            <person name="Simmons B.A."/>
            <person name="Magnuson J.K."/>
            <person name="Henrissat B."/>
            <person name="Mortensen U.H."/>
            <person name="Larsen T.O."/>
            <person name="Devries R.P."/>
            <person name="Grigoriev I.V."/>
            <person name="Machida M."/>
            <person name="Baker S.E."/>
            <person name="Andersen M.R."/>
        </authorList>
    </citation>
    <scope>NUCLEOTIDE SEQUENCE [LARGE SCALE GENOMIC DNA]</scope>
    <source>
        <strain evidence="2">IBT 14317</strain>
    </source>
</reference>
<organism evidence="2">
    <name type="scientific">Petromyces alliaceus</name>
    <name type="common">Aspergillus alliaceus</name>
    <dbReference type="NCBI Taxonomy" id="209559"/>
    <lineage>
        <taxon>Eukaryota</taxon>
        <taxon>Fungi</taxon>
        <taxon>Dikarya</taxon>
        <taxon>Ascomycota</taxon>
        <taxon>Pezizomycotina</taxon>
        <taxon>Eurotiomycetes</taxon>
        <taxon>Eurotiomycetidae</taxon>
        <taxon>Eurotiales</taxon>
        <taxon>Aspergillaceae</taxon>
        <taxon>Aspergillus</taxon>
        <taxon>Aspergillus subgen. Circumdati</taxon>
    </lineage>
</organism>
<dbReference type="Proteomes" id="UP000326877">
    <property type="component" value="Unassembled WGS sequence"/>
</dbReference>
<sequence length="148" mass="16692">MLILHFLLFVLHGFIPGTVRIPALCSREASVFRRLKTTRGSLSLQLCVLLSTWLSDTEFTCREITLSKISSEMCISFNPDCKLDKTRYGDGIQEVMMPRVHGDPMSKSFNVVILNIVDKTLLLAADLDIERCPYDNSVNLTSRISFSC</sequence>
<keyword evidence="1" id="KW-0732">Signal</keyword>
<accession>A0A5N7CBC0</accession>
<protein>
    <submittedName>
        <fullName evidence="2">Uncharacterized protein</fullName>
    </submittedName>
</protein>